<dbReference type="KEGG" id="syn:sll1723"/>
<reference evidence="3 4" key="2">
    <citation type="journal article" date="1996" name="DNA Res.">
        <title>Sequence analysis of the genome of the unicellular cyanobacterium Synechocystis sp. strain PCC6803. II. Sequence determination of the entire genome and assignment of potential protein-coding regions.</title>
        <authorList>
            <person name="Kaneko T."/>
            <person name="Sato S."/>
            <person name="Kotani H."/>
            <person name="Tanaka A."/>
            <person name="Asamizu E."/>
            <person name="Nakamura Y."/>
            <person name="Miyajima N."/>
            <person name="Hirosawa M."/>
            <person name="Sugiura M."/>
            <person name="Sasamoto S."/>
            <person name="Kimura T."/>
            <person name="Hosouchi T."/>
            <person name="Matsuno A."/>
            <person name="Muraki A."/>
            <person name="Nakazaki N."/>
            <person name="Naruo K."/>
            <person name="Okumura S."/>
            <person name="Shimpo S."/>
            <person name="Takeuchi C."/>
            <person name="Wada T."/>
            <person name="Watanabe A."/>
            <person name="Yamada M."/>
            <person name="Yasuda M."/>
            <person name="Tabata S."/>
        </authorList>
    </citation>
    <scope>NUCLEOTIDE SEQUENCE [LARGE SCALE GENOMIC DNA]</scope>
    <source>
        <strain evidence="4">ATCC 27184 / PCC 6803 / Kazusa</strain>
    </source>
</reference>
<sequence length="413" mass="46201">MAIAYVVKRYPRYSETFIVNEILAHEAAGLDIKIFALRPPVDSYFQDKIARVKAPVTCIQKPSQGRSHPNLLGQNPTAASYLWAEMQATAVVIPDIWRKLAYAAGERSSVVYQALWLAQAVRHQGITHLHAHFASVATSVTRLAAHFAGVPYSFTAHAKDIFHESVDPADFARKLQAACEVVTVSDYNRTYLQQQYGEAASKVQRIYNGMDLTELPYQPRSENCEPPLIISVSRLVEKKGLTYLISACDLLRRWDCEFRCQIVGAGSLEATLRSQIVQHQLEPWVEITGPKPQGEVFQLLKRAKVFAAPYIVGRDGNRDGLPTVLLEAIALGTPCVATDVTGIPEIIQHQETGLLVAQNDPEQLAKALQTILNQADLRHRYAQQARQRLEQAFDLRRNSAQLRDLFHLGEAKR</sequence>
<dbReference type="AlphaFoldDB" id="P73402"/>
<gene>
    <name evidence="3" type="ordered locus">sll1723</name>
</gene>
<dbReference type="Proteomes" id="UP000001425">
    <property type="component" value="Chromosome"/>
</dbReference>
<dbReference type="eggNOG" id="COG0438">
    <property type="taxonomic scope" value="Bacteria"/>
</dbReference>
<reference evidence="3 4" key="1">
    <citation type="journal article" date="1995" name="DNA Res.">
        <title>Sequence analysis of the genome of the unicellular cyanobacterium Synechocystis sp. strain PCC6803. I. Sequence features in the 1 Mb region from map positions 64% to 92% of the genome.</title>
        <authorList>
            <person name="Kaneko T."/>
            <person name="Tanaka A."/>
            <person name="Sato S."/>
            <person name="Kotani H."/>
            <person name="Sazuka T."/>
            <person name="Miyajima N."/>
            <person name="Sugiura M."/>
            <person name="Tabata S."/>
        </authorList>
    </citation>
    <scope>NUCLEOTIDE SEQUENCE [LARGE SCALE GENOMIC DNA]</scope>
    <source>
        <strain evidence="4">ATCC 27184 / PCC 6803 / Kazusa</strain>
    </source>
</reference>
<dbReference type="PANTHER" id="PTHR45947:SF14">
    <property type="entry name" value="SLL1723 PROTEIN"/>
    <property type="match status" value="1"/>
</dbReference>
<dbReference type="CAZy" id="GT4">
    <property type="family name" value="Glycosyltransferase Family 4"/>
</dbReference>
<keyword evidence="4" id="KW-1185">Reference proteome</keyword>
<dbReference type="PANTHER" id="PTHR45947">
    <property type="entry name" value="SULFOQUINOVOSYL TRANSFERASE SQD2"/>
    <property type="match status" value="1"/>
</dbReference>
<proteinExistence type="predicted"/>
<dbReference type="Pfam" id="PF13439">
    <property type="entry name" value="Glyco_transf_4"/>
    <property type="match status" value="1"/>
</dbReference>
<dbReference type="PhylomeDB" id="P73402"/>
<feature type="domain" description="Glycosyl transferase family 1" evidence="1">
    <location>
        <begin position="223"/>
        <end position="388"/>
    </location>
</feature>
<dbReference type="Pfam" id="PF00534">
    <property type="entry name" value="Glycos_transf_1"/>
    <property type="match status" value="1"/>
</dbReference>
<dbReference type="EMBL" id="BA000022">
    <property type="protein sequence ID" value="BAA17442.1"/>
    <property type="molecule type" value="Genomic_DNA"/>
</dbReference>
<dbReference type="InterPro" id="IPR001296">
    <property type="entry name" value="Glyco_trans_1"/>
</dbReference>
<dbReference type="InterPro" id="IPR050194">
    <property type="entry name" value="Glycosyltransferase_grp1"/>
</dbReference>
<evidence type="ECO:0000313" key="4">
    <source>
        <dbReference type="Proteomes" id="UP000001425"/>
    </source>
</evidence>
<name>P73402_SYNY3</name>
<dbReference type="STRING" id="1148.gene:10498306"/>
<evidence type="ECO:0000259" key="2">
    <source>
        <dbReference type="Pfam" id="PF13439"/>
    </source>
</evidence>
<evidence type="ECO:0000259" key="1">
    <source>
        <dbReference type="Pfam" id="PF00534"/>
    </source>
</evidence>
<dbReference type="CDD" id="cd03801">
    <property type="entry name" value="GT4_PimA-like"/>
    <property type="match status" value="1"/>
</dbReference>
<protein>
    <submittedName>
        <fullName evidence="3">Sll1723 protein</fullName>
    </submittedName>
</protein>
<organism evidence="3 4">
    <name type="scientific">Synechocystis sp. (strain ATCC 27184 / PCC 6803 / Kazusa)</name>
    <dbReference type="NCBI Taxonomy" id="1111708"/>
    <lineage>
        <taxon>Bacteria</taxon>
        <taxon>Bacillati</taxon>
        <taxon>Cyanobacteriota</taxon>
        <taxon>Cyanophyceae</taxon>
        <taxon>Synechococcales</taxon>
        <taxon>Merismopediaceae</taxon>
        <taxon>Synechocystis</taxon>
    </lineage>
</organism>
<evidence type="ECO:0000313" key="3">
    <source>
        <dbReference type="EMBL" id="BAA17442.1"/>
    </source>
</evidence>
<dbReference type="PIR" id="S77339">
    <property type="entry name" value="S77339"/>
</dbReference>
<accession>P73402</accession>
<dbReference type="EnsemblBacteria" id="BAA17442">
    <property type="protein sequence ID" value="BAA17442"/>
    <property type="gene ID" value="BAA17442"/>
</dbReference>
<dbReference type="InterPro" id="IPR028098">
    <property type="entry name" value="Glyco_trans_4-like_N"/>
</dbReference>
<dbReference type="Gene3D" id="3.40.50.2000">
    <property type="entry name" value="Glycogen Phosphorylase B"/>
    <property type="match status" value="2"/>
</dbReference>
<dbReference type="PaxDb" id="1148-1652521"/>
<dbReference type="InParanoid" id="P73402"/>
<feature type="domain" description="Glycosyltransferase subfamily 4-like N-terminal" evidence="2">
    <location>
        <begin position="109"/>
        <end position="213"/>
    </location>
</feature>
<dbReference type="SUPFAM" id="SSF53756">
    <property type="entry name" value="UDP-Glycosyltransferase/glycogen phosphorylase"/>
    <property type="match status" value="1"/>
</dbReference>
<dbReference type="GO" id="GO:0016757">
    <property type="term" value="F:glycosyltransferase activity"/>
    <property type="evidence" value="ECO:0000318"/>
    <property type="project" value="GO_Central"/>
</dbReference>
<dbReference type="FunCoup" id="P73402">
    <property type="interactions" value="20"/>
</dbReference>